<comment type="caution">
    <text evidence="1">The sequence shown here is derived from an EMBL/GenBank/DDBJ whole genome shotgun (WGS) entry which is preliminary data.</text>
</comment>
<sequence>MSSPAECAEYAQSALDHFQANGGLNATCSVGERAHRAGKTLASYAEATDQQNEPAEEVTRDLITDLFHLADERSVTPEELLRAAETDTPEDAGSAVDIVRLLQGLRDSTDGWETVTDWARSCHAEEAGTSS</sequence>
<dbReference type="EMBL" id="JAERRG010000047">
    <property type="protein sequence ID" value="MBL1120292.1"/>
    <property type="molecule type" value="Genomic_DNA"/>
</dbReference>
<accession>A0ABS1Q829</accession>
<name>A0ABS1Q829_9ACTN</name>
<proteinExistence type="predicted"/>
<protein>
    <submittedName>
        <fullName evidence="1">Uncharacterized protein</fullName>
    </submittedName>
</protein>
<gene>
    <name evidence="1" type="ORF">JK364_49585</name>
</gene>
<evidence type="ECO:0000313" key="2">
    <source>
        <dbReference type="Proteomes" id="UP000621510"/>
    </source>
</evidence>
<keyword evidence="2" id="KW-1185">Reference proteome</keyword>
<organism evidence="1 2">
    <name type="scientific">Streptomyces endocoffeicus</name>
    <dbReference type="NCBI Taxonomy" id="2898945"/>
    <lineage>
        <taxon>Bacteria</taxon>
        <taxon>Bacillati</taxon>
        <taxon>Actinomycetota</taxon>
        <taxon>Actinomycetes</taxon>
        <taxon>Kitasatosporales</taxon>
        <taxon>Streptomycetaceae</taxon>
        <taxon>Streptomyces</taxon>
    </lineage>
</organism>
<evidence type="ECO:0000313" key="1">
    <source>
        <dbReference type="EMBL" id="MBL1120292.1"/>
    </source>
</evidence>
<reference evidence="1 2" key="1">
    <citation type="submission" date="2021-01" db="EMBL/GenBank/DDBJ databases">
        <title>WGS of actinomycetes isolated from Thailand.</title>
        <authorList>
            <person name="Thawai C."/>
        </authorList>
    </citation>
    <scope>NUCLEOTIDE SEQUENCE [LARGE SCALE GENOMIC DNA]</scope>
    <source>
        <strain evidence="1 2">CA3R110</strain>
    </source>
</reference>
<dbReference type="RefSeq" id="WP_201858054.1">
    <property type="nucleotide sequence ID" value="NZ_JAERRG010000047.1"/>
</dbReference>
<dbReference type="Proteomes" id="UP000621510">
    <property type="component" value="Unassembled WGS sequence"/>
</dbReference>